<reference evidence="7 8" key="1">
    <citation type="submission" date="2017-01" db="EMBL/GenBank/DDBJ databases">
        <title>First insights into the biology of 'candidatus Vampirococcus archaeovorus'.</title>
        <authorList>
            <person name="Kizina J."/>
            <person name="Jordan S."/>
            <person name="Stueber K."/>
            <person name="Reinhardt R."/>
            <person name="Harder J."/>
        </authorList>
    </citation>
    <scope>NUCLEOTIDE SEQUENCE [LARGE SCALE GENOMIC DNA]</scope>
    <source>
        <strain evidence="7 8">LiM</strain>
    </source>
</reference>
<dbReference type="PANTHER" id="PTHR46323">
    <property type="entry name" value="BETA-GALACTOSIDASE"/>
    <property type="match status" value="1"/>
</dbReference>
<dbReference type="Pfam" id="PF02836">
    <property type="entry name" value="Glyco_hydro_2_C"/>
    <property type="match status" value="1"/>
</dbReference>
<evidence type="ECO:0000256" key="4">
    <source>
        <dbReference type="ARBA" id="ARBA00023295"/>
    </source>
</evidence>
<evidence type="ECO:0000313" key="7">
    <source>
        <dbReference type="EMBL" id="QAT16270.1"/>
    </source>
</evidence>
<proteinExistence type="predicted"/>
<dbReference type="SUPFAM" id="SSF51445">
    <property type="entry name" value="(Trans)glycosidases"/>
    <property type="match status" value="1"/>
</dbReference>
<dbReference type="GO" id="GO:0005990">
    <property type="term" value="P:lactose catabolic process"/>
    <property type="evidence" value="ECO:0007669"/>
    <property type="project" value="TreeGrafter"/>
</dbReference>
<dbReference type="GO" id="GO:0004565">
    <property type="term" value="F:beta-galactosidase activity"/>
    <property type="evidence" value="ECO:0007669"/>
    <property type="project" value="UniProtKB-EC"/>
</dbReference>
<dbReference type="InterPro" id="IPR050347">
    <property type="entry name" value="Bact_Beta-galactosidase"/>
</dbReference>
<evidence type="ECO:0000256" key="2">
    <source>
        <dbReference type="ARBA" id="ARBA00012756"/>
    </source>
</evidence>
<dbReference type="AlphaFoldDB" id="A0A410P2D0"/>
<dbReference type="RefSeq" id="WP_164908784.1">
    <property type="nucleotide sequence ID" value="NZ_CP019384.1"/>
</dbReference>
<evidence type="ECO:0000259" key="6">
    <source>
        <dbReference type="Pfam" id="PF02836"/>
    </source>
</evidence>
<keyword evidence="4" id="KW-0326">Glycosidase</keyword>
<keyword evidence="5" id="KW-0732">Signal</keyword>
<accession>A0A410P2D0</accession>
<dbReference type="Gene3D" id="3.20.20.80">
    <property type="entry name" value="Glycosidases"/>
    <property type="match status" value="1"/>
</dbReference>
<evidence type="ECO:0000313" key="8">
    <source>
        <dbReference type="Proteomes" id="UP000287243"/>
    </source>
</evidence>
<dbReference type="Proteomes" id="UP000287243">
    <property type="component" value="Chromosome"/>
</dbReference>
<dbReference type="EC" id="3.2.1.23" evidence="2"/>
<dbReference type="KEGG" id="vai:BU251_00205"/>
<gene>
    <name evidence="7" type="ORF">BU251_00205</name>
</gene>
<dbReference type="PROSITE" id="PS51257">
    <property type="entry name" value="PROKAR_LIPOPROTEIN"/>
    <property type="match status" value="1"/>
</dbReference>
<keyword evidence="8" id="KW-1185">Reference proteome</keyword>
<evidence type="ECO:0000256" key="1">
    <source>
        <dbReference type="ARBA" id="ARBA00001412"/>
    </source>
</evidence>
<organism evidence="7 8">
    <name type="scientific">Velamenicoccus archaeovorus</name>
    <dbReference type="NCBI Taxonomy" id="1930593"/>
    <lineage>
        <taxon>Bacteria</taxon>
        <taxon>Pseudomonadati</taxon>
        <taxon>Candidatus Omnitrophota</taxon>
        <taxon>Candidatus Velamenicoccus</taxon>
    </lineage>
</organism>
<comment type="catalytic activity">
    <reaction evidence="1">
        <text>Hydrolysis of terminal non-reducing beta-D-galactose residues in beta-D-galactosides.</text>
        <dbReference type="EC" id="3.2.1.23"/>
    </reaction>
</comment>
<sequence>MSVTRRFFSLQFLSSFIFLFSVLCFLTSGVSCAQDEPVQNQETVAEAPVATNMIQEETGAPVAAAVAEPGQKASETAPAEVSLEEMVTVARKAKDEGDFAKVYATVDEVMRRFGREAAKEQASLKDFPPTEQINSYAVLNNVAQAQFIKGEALKKEGKKDEAIAAFGVIVSDYGYAQAWDPRGWFYKTAEVAKEAIDRLQGKDPNAERCGAIPATKIELSDPGKEEIVDYEKYGEFVDPGTKDYKYVVKSQDGLSEAVGEGIYPNTTSVRWDPAFQEVKKEKRLEGSHWDFVRSPDLEAAFIKWAMAPEPPGIRQYYTAMILEKSGLIKHAIKAYYAVVVHFPQTVGWTYWHTPWYVGPASIARIKYLCKKYPQVNMKLVGASIRVDNGFDNDIRNDVFIVNPGRIVKNHIPETISDKVRKYVDMKIMQRRIKRRLGNGQVRLVQYENGDWQMLVDSKPYVIKGITYQPVKVGQSPDDGSLVSWMEYDYNHNGKCDGPYDAFVDANWNNVQDPGEKAVGDFELMKRMGINTLRMYHQPTPLKKEIFRDAFKRYGIRVVIGDYLGKYALGSGASWHEGTDYDNPEHQKNMLESVRKMVMEYKDEPFVLMWLLGNENVYGVACNADKKPDSFFKFANEAAKLIKSLDPNHPVAIASGDVLYLDRYAANAPDIDVFGANAYRGDQGFGSFWSDVKRLTDRPAIITEYGCGAYAYCYTREQAEEAQMEYLTGSWGDIADNEAFGDGAGNAIGGFLFEYLDEWWKGYEPAIHDTKGLWIGPFPDGFMHEEWLGVAGQGDGKLSPFLRQLRKSYYAFEKLWK</sequence>
<dbReference type="InterPro" id="IPR017853">
    <property type="entry name" value="GH"/>
</dbReference>
<feature type="domain" description="Glycoside hydrolase family 2 catalytic" evidence="6">
    <location>
        <begin position="517"/>
        <end position="710"/>
    </location>
</feature>
<evidence type="ECO:0000256" key="5">
    <source>
        <dbReference type="SAM" id="SignalP"/>
    </source>
</evidence>
<name>A0A410P2D0_VELA1</name>
<dbReference type="GO" id="GO:0009341">
    <property type="term" value="C:beta-galactosidase complex"/>
    <property type="evidence" value="ECO:0007669"/>
    <property type="project" value="TreeGrafter"/>
</dbReference>
<protein>
    <recommendedName>
        <fullName evidence="2">beta-galactosidase</fullName>
        <ecNumber evidence="2">3.2.1.23</ecNumber>
    </recommendedName>
</protein>
<feature type="signal peptide" evidence="5">
    <location>
        <begin position="1"/>
        <end position="33"/>
    </location>
</feature>
<dbReference type="EMBL" id="CP019384">
    <property type="protein sequence ID" value="QAT16270.1"/>
    <property type="molecule type" value="Genomic_DNA"/>
</dbReference>
<keyword evidence="3 7" id="KW-0378">Hydrolase</keyword>
<dbReference type="PANTHER" id="PTHR46323:SF2">
    <property type="entry name" value="BETA-GALACTOSIDASE"/>
    <property type="match status" value="1"/>
</dbReference>
<evidence type="ECO:0000256" key="3">
    <source>
        <dbReference type="ARBA" id="ARBA00022801"/>
    </source>
</evidence>
<dbReference type="InterPro" id="IPR006103">
    <property type="entry name" value="Glyco_hydro_2_cat"/>
</dbReference>
<feature type="chain" id="PRO_5019257266" description="beta-galactosidase" evidence="5">
    <location>
        <begin position="34"/>
        <end position="816"/>
    </location>
</feature>